<organism evidence="1 2">
    <name type="scientific">Caudoviricetes sp. 'Rudgehvirus jaberico'</name>
    <dbReference type="NCBI Taxonomy" id="3028515"/>
    <lineage>
        <taxon>Viruses</taxon>
        <taxon>Duplodnaviria</taxon>
        <taxon>Heunggongvirae</taxon>
        <taxon>Uroviricota</taxon>
        <taxon>Caudoviricetes</taxon>
        <taxon>Crassvirales</taxon>
        <taxon>Intestiviridae</taxon>
        <taxon>Crudevirinae</taxon>
    </lineage>
</organism>
<protein>
    <submittedName>
        <fullName evidence="1">Uncharacterized protein</fullName>
    </submittedName>
</protein>
<keyword evidence="2" id="KW-1185">Reference proteome</keyword>
<accession>A0AAF0IDA3</accession>
<evidence type="ECO:0000313" key="1">
    <source>
        <dbReference type="EMBL" id="WEU69870.1"/>
    </source>
</evidence>
<name>A0AAF0IDA3_9CAUD</name>
<proteinExistence type="predicted"/>
<dbReference type="RefSeq" id="YP_011108632.1">
    <property type="nucleotide sequence ID" value="NC_091965.1"/>
</dbReference>
<sequence>MRKLIIILSILLVASVMSNAILIVDVQESNDKYEGLKRASKYNVEQIRKSRKLIDYLEEKLSISIKSSACDNGKTVRYIINDAIDSIHNYNSTEIYFDNPE</sequence>
<dbReference type="EMBL" id="OQ198719">
    <property type="protein sequence ID" value="WEU69870.1"/>
    <property type="molecule type" value="Genomic_DNA"/>
</dbReference>
<dbReference type="Proteomes" id="UP001269161">
    <property type="component" value="Segment"/>
</dbReference>
<reference evidence="1" key="1">
    <citation type="submission" date="2023-01" db="EMBL/GenBank/DDBJ databases">
        <title>New crAssphage isolates infecting Bacteroides cellulosilyticus.</title>
        <authorList>
            <person name="Papudeshi B."/>
            <person name="Vega A.A."/>
            <person name="Souza C."/>
            <person name="Giles S.K."/>
            <person name="Mallawaarachchi V."/>
            <person name="Roach M.J."/>
            <person name="An M."/>
            <person name="Jacobson N."/>
            <person name="McNair K."/>
            <person name="Mora M.F."/>
            <person name="Pastrana K."/>
            <person name="Leigh C."/>
            <person name="Cram C."/>
            <person name="Plewa W.S."/>
            <person name="Grigson S.R."/>
            <person name="Bouras G.S."/>
            <person name="Decewicz P."/>
            <person name="Luque A."/>
            <person name="Droit L."/>
            <person name="Handley S."/>
            <person name="Segall A.M."/>
            <person name="Dinsdale E.A."/>
            <person name="Edwards R.A."/>
        </authorList>
    </citation>
    <scope>NUCLEOTIDE SEQUENCE</scope>
    <source>
        <strain evidence="1">Bc11</strain>
    </source>
</reference>
<evidence type="ECO:0000313" key="2">
    <source>
        <dbReference type="Proteomes" id="UP001269161"/>
    </source>
</evidence>